<evidence type="ECO:0000313" key="2">
    <source>
        <dbReference type="EMBL" id="MBU2690702.1"/>
    </source>
</evidence>
<keyword evidence="2" id="KW-0808">Transferase</keyword>
<gene>
    <name evidence="2" type="ORF">KJ970_07210</name>
</gene>
<accession>A0A948RX76</accession>
<dbReference type="PANTHER" id="PTHR22916:SF3">
    <property type="entry name" value="UDP-GLCNAC:BETAGAL BETA-1,3-N-ACETYLGLUCOSAMINYLTRANSFERASE-LIKE PROTEIN 1"/>
    <property type="match status" value="1"/>
</dbReference>
<dbReference type="SUPFAM" id="SSF53448">
    <property type="entry name" value="Nucleotide-diphospho-sugar transferases"/>
    <property type="match status" value="1"/>
</dbReference>
<keyword evidence="2" id="KW-0328">Glycosyltransferase</keyword>
<dbReference type="InterPro" id="IPR029044">
    <property type="entry name" value="Nucleotide-diphossugar_trans"/>
</dbReference>
<dbReference type="Gene3D" id="3.40.50.720">
    <property type="entry name" value="NAD(P)-binding Rossmann-like Domain"/>
    <property type="match status" value="1"/>
</dbReference>
<evidence type="ECO:0000313" key="3">
    <source>
        <dbReference type="Proteomes" id="UP000777784"/>
    </source>
</evidence>
<proteinExistence type="predicted"/>
<reference evidence="2" key="1">
    <citation type="submission" date="2021-05" db="EMBL/GenBank/DDBJ databases">
        <title>Energy efficiency and biological interactions define the core microbiome of deep oligotrophic groundwater.</title>
        <authorList>
            <person name="Mehrshad M."/>
            <person name="Lopez-Fernandez M."/>
            <person name="Bell E."/>
            <person name="Bernier-Latmani R."/>
            <person name="Bertilsson S."/>
            <person name="Dopson M."/>
        </authorList>
    </citation>
    <scope>NUCLEOTIDE SEQUENCE</scope>
    <source>
        <strain evidence="2">Modern_marine.mb.64</strain>
    </source>
</reference>
<feature type="domain" description="Glycosyltransferase 2-like" evidence="1">
    <location>
        <begin position="6"/>
        <end position="170"/>
    </location>
</feature>
<protein>
    <submittedName>
        <fullName evidence="2">Glycosyltransferase</fullName>
        <ecNumber evidence="2">2.4.-.-</ecNumber>
    </submittedName>
</protein>
<dbReference type="AlphaFoldDB" id="A0A948RX76"/>
<comment type="caution">
    <text evidence="2">The sequence shown here is derived from an EMBL/GenBank/DDBJ whole genome shotgun (WGS) entry which is preliminary data.</text>
</comment>
<name>A0A948RX76_UNCEI</name>
<dbReference type="InterPro" id="IPR001173">
    <property type="entry name" value="Glyco_trans_2-like"/>
</dbReference>
<dbReference type="EMBL" id="JAHJDP010000034">
    <property type="protein sequence ID" value="MBU2690702.1"/>
    <property type="molecule type" value="Genomic_DNA"/>
</dbReference>
<dbReference type="Pfam" id="PF00535">
    <property type="entry name" value="Glycos_transf_2"/>
    <property type="match status" value="1"/>
</dbReference>
<dbReference type="Gene3D" id="3.90.550.10">
    <property type="entry name" value="Spore Coat Polysaccharide Biosynthesis Protein SpsA, Chain A"/>
    <property type="match status" value="1"/>
</dbReference>
<dbReference type="Proteomes" id="UP000777784">
    <property type="component" value="Unassembled WGS sequence"/>
</dbReference>
<dbReference type="InterPro" id="IPR036291">
    <property type="entry name" value="NAD(P)-bd_dom_sf"/>
</dbReference>
<dbReference type="EC" id="2.4.-.-" evidence="2"/>
<dbReference type="SUPFAM" id="SSF51735">
    <property type="entry name" value="NAD(P)-binding Rossmann-fold domains"/>
    <property type="match status" value="1"/>
</dbReference>
<evidence type="ECO:0000259" key="1">
    <source>
        <dbReference type="Pfam" id="PF00535"/>
    </source>
</evidence>
<dbReference type="GO" id="GO:0016758">
    <property type="term" value="F:hexosyltransferase activity"/>
    <property type="evidence" value="ECO:0007669"/>
    <property type="project" value="UniProtKB-ARBA"/>
</dbReference>
<dbReference type="PANTHER" id="PTHR22916">
    <property type="entry name" value="GLYCOSYLTRANSFERASE"/>
    <property type="match status" value="1"/>
</dbReference>
<organism evidence="2 3">
    <name type="scientific">Eiseniibacteriota bacterium</name>
    <dbReference type="NCBI Taxonomy" id="2212470"/>
    <lineage>
        <taxon>Bacteria</taxon>
        <taxon>Candidatus Eiseniibacteriota</taxon>
    </lineage>
</organism>
<sequence>MDPTISVIMAVRDGAETIEMCLASLAAQSFKEWEAVIVNDGSQDATGRILRDWSHRDPRIRPFNTPPQGLIISLNFAASKARGRTFFRQDADDTSHPDRFQEQIQALLNHPEWDVIATGVTIFPEPAPGLSRYQNWINSVITPEEIARDIWIESPIPHPTVAMRRETFEEAGGYRDMGWPEDYDLWLRLHLQGKGFAKIPKVLYAWRDSPGRLSRTHDNYSAEAFRRCKAHHLSRILGDQKIWICGAGPFGRKLARALDDAGITIHGFLDIDRLRVGRMVQGARVEDLSILKGGPVAHQKLLVCVGVHGARDLIRRQLTEWNYRETTDYLIVS</sequence>